<sequence>MHGAPGDAAAPPDAAVLAAFGVADIAPVRLVGGRGMTWRAGPVVLRPHDGAAVTDWRAAVLDGLDETPAFRTPRPVRTTTGAWRAGEWEAWAWAPGRPDPSRVEAVVDAGRAFHDAIAGLRRPAFLEDPSELLDDAWSRADRMAWGDEPLPTDPTLDRLARAFRPVATPSQLVHGDLLGNVLFADGAPPTIIDWPPYWRPAGTGEAVAVVDAVCWQGVPTSALVPLGHGTPDWPQLLVRALAFRIATLHVLGAWDDLAVARHAAVVEAVAPV</sequence>
<organism evidence="1 3">
    <name type="scientific">Curtobacterium luteum</name>
    <dbReference type="NCBI Taxonomy" id="33881"/>
    <lineage>
        <taxon>Bacteria</taxon>
        <taxon>Bacillati</taxon>
        <taxon>Actinomycetota</taxon>
        <taxon>Actinomycetes</taxon>
        <taxon>Micrococcales</taxon>
        <taxon>Microbacteriaceae</taxon>
        <taxon>Curtobacterium</taxon>
    </lineage>
</organism>
<protein>
    <submittedName>
        <fullName evidence="1">TIGR02569 family protein</fullName>
    </submittedName>
    <submittedName>
        <fullName evidence="2">Uncharacterized protein (TIGR02569 family)</fullName>
    </submittedName>
</protein>
<dbReference type="Proteomes" id="UP000648535">
    <property type="component" value="Unassembled WGS sequence"/>
</dbReference>
<proteinExistence type="predicted"/>
<evidence type="ECO:0000313" key="2">
    <source>
        <dbReference type="EMBL" id="MBM7801221.1"/>
    </source>
</evidence>
<dbReference type="EMBL" id="JAFBCG010000001">
    <property type="protein sequence ID" value="MBM7801221.1"/>
    <property type="molecule type" value="Genomic_DNA"/>
</dbReference>
<accession>A0A8H9GAW7</accession>
<evidence type="ECO:0000313" key="4">
    <source>
        <dbReference type="Proteomes" id="UP000746584"/>
    </source>
</evidence>
<dbReference type="RefSeq" id="WP_175328649.1">
    <property type="nucleotide sequence ID" value="NZ_BMOI01000004.1"/>
</dbReference>
<dbReference type="EMBL" id="BMOI01000004">
    <property type="protein sequence ID" value="GGK95876.1"/>
    <property type="molecule type" value="Genomic_DNA"/>
</dbReference>
<keyword evidence="4" id="KW-1185">Reference proteome</keyword>
<reference evidence="1" key="2">
    <citation type="submission" date="2020-09" db="EMBL/GenBank/DDBJ databases">
        <authorList>
            <person name="Sun Q."/>
            <person name="Ohkuma M."/>
        </authorList>
    </citation>
    <scope>NUCLEOTIDE SEQUENCE</scope>
    <source>
        <strain evidence="1">JCM 1480</strain>
    </source>
</reference>
<dbReference type="InterPro" id="IPR011009">
    <property type="entry name" value="Kinase-like_dom_sf"/>
</dbReference>
<dbReference type="AlphaFoldDB" id="A0A8H9GAW7"/>
<reference evidence="2 4" key="3">
    <citation type="submission" date="2021-01" db="EMBL/GenBank/DDBJ databases">
        <title>Sequencing the genomes of 1000 actinobacteria strains.</title>
        <authorList>
            <person name="Klenk H.-P."/>
        </authorList>
    </citation>
    <scope>NUCLEOTIDE SEQUENCE [LARGE SCALE GENOMIC DNA]</scope>
    <source>
        <strain evidence="2 4">DSM 20542</strain>
    </source>
</reference>
<evidence type="ECO:0000313" key="3">
    <source>
        <dbReference type="Proteomes" id="UP000648535"/>
    </source>
</evidence>
<comment type="caution">
    <text evidence="1">The sequence shown here is derived from an EMBL/GenBank/DDBJ whole genome shotgun (WGS) entry which is preliminary data.</text>
</comment>
<gene>
    <name evidence="1" type="ORF">GCM10009769_12530</name>
    <name evidence="2" type="ORF">JOE58_000472</name>
</gene>
<reference evidence="1" key="1">
    <citation type="journal article" date="2014" name="Int. J. Syst. Evol. Microbiol.">
        <title>Complete genome sequence of Corynebacterium casei LMG S-19264T (=DSM 44701T), isolated from a smear-ripened cheese.</title>
        <authorList>
            <consortium name="US DOE Joint Genome Institute (JGI-PGF)"/>
            <person name="Walter F."/>
            <person name="Albersmeier A."/>
            <person name="Kalinowski J."/>
            <person name="Ruckert C."/>
        </authorList>
    </citation>
    <scope>NUCLEOTIDE SEQUENCE</scope>
    <source>
        <strain evidence="1">JCM 1480</strain>
    </source>
</reference>
<dbReference type="SUPFAM" id="SSF56112">
    <property type="entry name" value="Protein kinase-like (PK-like)"/>
    <property type="match status" value="1"/>
</dbReference>
<dbReference type="Proteomes" id="UP000746584">
    <property type="component" value="Unassembled WGS sequence"/>
</dbReference>
<name>A0A8H9GAW7_9MICO</name>
<evidence type="ECO:0000313" key="1">
    <source>
        <dbReference type="EMBL" id="GGK95876.1"/>
    </source>
</evidence>